<evidence type="ECO:0000313" key="2">
    <source>
        <dbReference type="EMBL" id="PKT68960.1"/>
    </source>
</evidence>
<protein>
    <submittedName>
        <fullName evidence="2">Uncharacterized protein</fullName>
    </submittedName>
</protein>
<name>A0A2I0SGA2_9ACTN</name>
<feature type="transmembrane region" description="Helical" evidence="1">
    <location>
        <begin position="12"/>
        <end position="31"/>
    </location>
</feature>
<proteinExistence type="predicted"/>
<accession>A0A2I0SGA2</accession>
<evidence type="ECO:0000313" key="3">
    <source>
        <dbReference type="Proteomes" id="UP000236178"/>
    </source>
</evidence>
<feature type="transmembrane region" description="Helical" evidence="1">
    <location>
        <begin position="131"/>
        <end position="153"/>
    </location>
</feature>
<keyword evidence="3" id="KW-1185">Reference proteome</keyword>
<reference evidence="2 3" key="1">
    <citation type="submission" date="2017-12" db="EMBL/GenBank/DDBJ databases">
        <title>Streptomyces populusis sp. nov., a novel endophytic actinobacterium isolated from stems of Populus adenopoda Maxim.</title>
        <authorList>
            <person name="Wang Z."/>
        </authorList>
    </citation>
    <scope>NUCLEOTIDE SEQUENCE [LARGE SCALE GENOMIC DNA]</scope>
    <source>
        <strain evidence="2 3">A249</strain>
    </source>
</reference>
<organism evidence="2 3">
    <name type="scientific">Streptomyces populi</name>
    <dbReference type="NCBI Taxonomy" id="2058924"/>
    <lineage>
        <taxon>Bacteria</taxon>
        <taxon>Bacillati</taxon>
        <taxon>Actinomycetota</taxon>
        <taxon>Actinomycetes</taxon>
        <taxon>Kitasatosporales</taxon>
        <taxon>Streptomycetaceae</taxon>
        <taxon>Streptomyces</taxon>
    </lineage>
</organism>
<dbReference type="Proteomes" id="UP000236178">
    <property type="component" value="Unassembled WGS sequence"/>
</dbReference>
<dbReference type="AlphaFoldDB" id="A0A2I0SGA2"/>
<feature type="transmembrane region" description="Helical" evidence="1">
    <location>
        <begin position="105"/>
        <end position="124"/>
    </location>
</feature>
<feature type="transmembrane region" description="Helical" evidence="1">
    <location>
        <begin position="173"/>
        <end position="195"/>
    </location>
</feature>
<feature type="transmembrane region" description="Helical" evidence="1">
    <location>
        <begin position="37"/>
        <end position="57"/>
    </location>
</feature>
<gene>
    <name evidence="2" type="ORF">CW362_32195</name>
</gene>
<keyword evidence="1" id="KW-0472">Membrane</keyword>
<sequence>MWLRAVPGLRWPWLLAVSGVCAVGVWLGRVAGQEDTLALLLLLAPLLPLVWVAVSYGGKADPFAPVVRTTPAGGLRLLLLRTGVVLAISLPLLAATGLAGLSGSLWAAAWLMPCLTLTLATLVLSSYIGCLLGAGAVAVTWLLGVSAITRLSMRADRQVTSWRPVLLKVLMDLLDFGSQFLWALAAGALTLLLTLRRESFDDLRSR</sequence>
<keyword evidence="1" id="KW-0812">Transmembrane</keyword>
<dbReference type="EMBL" id="PJOS01000090">
    <property type="protein sequence ID" value="PKT68960.1"/>
    <property type="molecule type" value="Genomic_DNA"/>
</dbReference>
<evidence type="ECO:0000256" key="1">
    <source>
        <dbReference type="SAM" id="Phobius"/>
    </source>
</evidence>
<comment type="caution">
    <text evidence="2">The sequence shown here is derived from an EMBL/GenBank/DDBJ whole genome shotgun (WGS) entry which is preliminary data.</text>
</comment>
<keyword evidence="1" id="KW-1133">Transmembrane helix</keyword>
<feature type="transmembrane region" description="Helical" evidence="1">
    <location>
        <begin position="78"/>
        <end position="99"/>
    </location>
</feature>
<dbReference type="OrthoDB" id="4220751at2"/>